<dbReference type="Pfam" id="PF13350">
    <property type="entry name" value="Y_phosphatase3"/>
    <property type="match status" value="1"/>
</dbReference>
<evidence type="ECO:0000313" key="2">
    <source>
        <dbReference type="EMBL" id="RKO84332.1"/>
    </source>
</evidence>
<gene>
    <name evidence="2" type="ORF">BDK51DRAFT_51623</name>
</gene>
<dbReference type="PROSITE" id="PS50056">
    <property type="entry name" value="TYR_PHOSPHATASE_2"/>
    <property type="match status" value="1"/>
</dbReference>
<evidence type="ECO:0000259" key="1">
    <source>
        <dbReference type="PROSITE" id="PS50056"/>
    </source>
</evidence>
<dbReference type="InterPro" id="IPR029021">
    <property type="entry name" value="Prot-tyrosine_phosphatase-like"/>
</dbReference>
<accession>A0A4P9VYI4</accession>
<dbReference type="OrthoDB" id="9988524at2759"/>
<protein>
    <submittedName>
        <fullName evidence="2">Tyrosine phosphatase family-domain-containing protein</fullName>
    </submittedName>
</protein>
<dbReference type="InterPro" id="IPR016130">
    <property type="entry name" value="Tyr_Pase_AS"/>
</dbReference>
<dbReference type="SUPFAM" id="SSF52799">
    <property type="entry name" value="(Phosphotyrosine protein) phosphatases II"/>
    <property type="match status" value="1"/>
</dbReference>
<dbReference type="PANTHER" id="PTHR31126">
    <property type="entry name" value="TYROSINE-PROTEIN PHOSPHATASE"/>
    <property type="match status" value="1"/>
</dbReference>
<organism evidence="2 3">
    <name type="scientific">Blyttiomyces helicus</name>
    <dbReference type="NCBI Taxonomy" id="388810"/>
    <lineage>
        <taxon>Eukaryota</taxon>
        <taxon>Fungi</taxon>
        <taxon>Fungi incertae sedis</taxon>
        <taxon>Chytridiomycota</taxon>
        <taxon>Chytridiomycota incertae sedis</taxon>
        <taxon>Chytridiomycetes</taxon>
        <taxon>Chytridiomycetes incertae sedis</taxon>
        <taxon>Blyttiomyces</taxon>
    </lineage>
</organism>
<proteinExistence type="predicted"/>
<dbReference type="InterPro" id="IPR026893">
    <property type="entry name" value="Tyr/Ser_Pase_IphP-type"/>
</dbReference>
<dbReference type="InterPro" id="IPR000387">
    <property type="entry name" value="Tyr_Pase_dom"/>
</dbReference>
<keyword evidence="3" id="KW-1185">Reference proteome</keyword>
<dbReference type="GO" id="GO:0004721">
    <property type="term" value="F:phosphoprotein phosphatase activity"/>
    <property type="evidence" value="ECO:0007669"/>
    <property type="project" value="InterPro"/>
</dbReference>
<dbReference type="AlphaFoldDB" id="A0A4P9VYI4"/>
<feature type="domain" description="Tyrosine specific protein phosphatases" evidence="1">
    <location>
        <begin position="109"/>
        <end position="143"/>
    </location>
</feature>
<reference evidence="3" key="1">
    <citation type="journal article" date="2018" name="Nat. Microbiol.">
        <title>Leveraging single-cell genomics to expand the fungal tree of life.</title>
        <authorList>
            <person name="Ahrendt S.R."/>
            <person name="Quandt C.A."/>
            <person name="Ciobanu D."/>
            <person name="Clum A."/>
            <person name="Salamov A."/>
            <person name="Andreopoulos B."/>
            <person name="Cheng J.F."/>
            <person name="Woyke T."/>
            <person name="Pelin A."/>
            <person name="Henrissat B."/>
            <person name="Reynolds N.K."/>
            <person name="Benny G.L."/>
            <person name="Smith M.E."/>
            <person name="James T.Y."/>
            <person name="Grigoriev I.V."/>
        </authorList>
    </citation>
    <scope>NUCLEOTIDE SEQUENCE [LARGE SCALE GENOMIC DNA]</scope>
</reference>
<dbReference type="EMBL" id="ML000227">
    <property type="protein sequence ID" value="RKO84332.1"/>
    <property type="molecule type" value="Genomic_DNA"/>
</dbReference>
<sequence>MQAPQHWIEAHLLSNEEKWGGNQQTDSRPFSDLRTKSRRLCLAGGGGIILKIPVKKRGSKDTRDPTPIFRDEDYSPQALVARWKLHTGEADGYSDAYMACLESGASAHAKILRYLIATGGTSPAVIHCSAGKDRTGVVVALLLKLCGVDDDLVVRDYAVSEHLLGYTDGDAEKVAEALIATFSGILDLDLLRKMMSSKYVPSPLSPTFLARPLILTNKPTNQQTPNPPRPQHMTSFLRKLTAKYGSVEKYFLSIGISPAEIDAAREALTEAPRPAVVGQGWERSLL</sequence>
<dbReference type="Gene3D" id="3.90.190.10">
    <property type="entry name" value="Protein tyrosine phosphatase superfamily"/>
    <property type="match status" value="1"/>
</dbReference>
<dbReference type="PROSITE" id="PS00383">
    <property type="entry name" value="TYR_PHOSPHATASE_1"/>
    <property type="match status" value="1"/>
</dbReference>
<name>A0A4P9VYI4_9FUNG</name>
<evidence type="ECO:0000313" key="3">
    <source>
        <dbReference type="Proteomes" id="UP000269721"/>
    </source>
</evidence>
<dbReference type="Proteomes" id="UP000269721">
    <property type="component" value="Unassembled WGS sequence"/>
</dbReference>
<dbReference type="PANTHER" id="PTHR31126:SF1">
    <property type="entry name" value="TYROSINE SPECIFIC PROTEIN PHOSPHATASES DOMAIN-CONTAINING PROTEIN"/>
    <property type="match status" value="1"/>
</dbReference>